<comment type="caution">
    <text evidence="1">The sequence shown here is derived from an EMBL/GenBank/DDBJ whole genome shotgun (WGS) entry which is preliminary data.</text>
</comment>
<gene>
    <name evidence="1" type="ORF">Z043_105691</name>
</gene>
<organism evidence="1 2">
    <name type="scientific">Scleropages formosus</name>
    <name type="common">Asian bonytongue</name>
    <name type="synonym">Osteoglossum formosum</name>
    <dbReference type="NCBI Taxonomy" id="113540"/>
    <lineage>
        <taxon>Eukaryota</taxon>
        <taxon>Metazoa</taxon>
        <taxon>Chordata</taxon>
        <taxon>Craniata</taxon>
        <taxon>Vertebrata</taxon>
        <taxon>Euteleostomi</taxon>
        <taxon>Actinopterygii</taxon>
        <taxon>Neopterygii</taxon>
        <taxon>Teleostei</taxon>
        <taxon>Osteoglossocephala</taxon>
        <taxon>Osteoglossomorpha</taxon>
        <taxon>Osteoglossiformes</taxon>
        <taxon>Osteoglossidae</taxon>
        <taxon>Scleropages</taxon>
    </lineage>
</organism>
<dbReference type="Proteomes" id="UP000034805">
    <property type="component" value="Unassembled WGS sequence"/>
</dbReference>
<accession>A0A0P7XFU6</accession>
<name>A0A0P7XFU6_SCLFO</name>
<reference evidence="1 2" key="1">
    <citation type="submission" date="2015-08" db="EMBL/GenBank/DDBJ databases">
        <title>The genome of the Asian arowana (Scleropages formosus).</title>
        <authorList>
            <person name="Tan M.H."/>
            <person name="Gan H.M."/>
            <person name="Croft L.J."/>
            <person name="Austin C.M."/>
        </authorList>
    </citation>
    <scope>NUCLEOTIDE SEQUENCE [LARGE SCALE GENOMIC DNA]</scope>
    <source>
        <strain evidence="1">Aro1</strain>
    </source>
</reference>
<dbReference type="EMBL" id="JARO02001558">
    <property type="protein sequence ID" value="KPP75088.1"/>
    <property type="molecule type" value="Genomic_DNA"/>
</dbReference>
<feature type="non-terminal residue" evidence="1">
    <location>
        <position position="1"/>
    </location>
</feature>
<protein>
    <submittedName>
        <fullName evidence="1">Uncharacterized protein</fullName>
    </submittedName>
</protein>
<evidence type="ECO:0000313" key="2">
    <source>
        <dbReference type="Proteomes" id="UP000034805"/>
    </source>
</evidence>
<sequence length="96" mass="11298">HTEGTTRSYRYILHSICRICPYLTNDSAQLFVQTMHRLPIAAWIKFKTGYNLQKYKWNCYRYQRNLITRYTSTRLLYSSTSGLLAVPCIRGPKSKA</sequence>
<dbReference type="AlphaFoldDB" id="A0A0P7XFU6"/>
<proteinExistence type="predicted"/>
<evidence type="ECO:0000313" key="1">
    <source>
        <dbReference type="EMBL" id="KPP75088.1"/>
    </source>
</evidence>